<keyword evidence="1" id="KW-1133">Transmembrane helix</keyword>
<accession>A0A4R5TX12</accession>
<feature type="transmembrane region" description="Helical" evidence="1">
    <location>
        <begin position="91"/>
        <end position="113"/>
    </location>
</feature>
<organism evidence="2 3">
    <name type="scientific">Arthrobacter crusticola</name>
    <dbReference type="NCBI Taxonomy" id="2547960"/>
    <lineage>
        <taxon>Bacteria</taxon>
        <taxon>Bacillati</taxon>
        <taxon>Actinomycetota</taxon>
        <taxon>Actinomycetes</taxon>
        <taxon>Micrococcales</taxon>
        <taxon>Micrococcaceae</taxon>
        <taxon>Arthrobacter</taxon>
    </lineage>
</organism>
<dbReference type="AlphaFoldDB" id="A0A4R5TX12"/>
<dbReference type="PANTHER" id="PTHR39419">
    <property type="entry name" value="SLL0814 PROTEIN"/>
    <property type="match status" value="1"/>
</dbReference>
<protein>
    <submittedName>
        <fullName evidence="2">Carotenoid biosynthesis protein</fullName>
    </submittedName>
</protein>
<dbReference type="Proteomes" id="UP000295411">
    <property type="component" value="Unassembled WGS sequence"/>
</dbReference>
<feature type="transmembrane region" description="Helical" evidence="1">
    <location>
        <begin position="125"/>
        <end position="150"/>
    </location>
</feature>
<feature type="transmembrane region" description="Helical" evidence="1">
    <location>
        <begin position="62"/>
        <end position="79"/>
    </location>
</feature>
<evidence type="ECO:0000313" key="3">
    <source>
        <dbReference type="Proteomes" id="UP000295411"/>
    </source>
</evidence>
<name>A0A4R5TX12_9MICC</name>
<gene>
    <name evidence="2" type="ORF">E2F48_10370</name>
</gene>
<feature type="transmembrane region" description="Helical" evidence="1">
    <location>
        <begin position="162"/>
        <end position="183"/>
    </location>
</feature>
<dbReference type="OrthoDB" id="9811293at2"/>
<keyword evidence="1" id="KW-0812">Transmembrane</keyword>
<evidence type="ECO:0000313" key="2">
    <source>
        <dbReference type="EMBL" id="TDK25638.1"/>
    </source>
</evidence>
<dbReference type="EMBL" id="SMTK01000003">
    <property type="protein sequence ID" value="TDK25638.1"/>
    <property type="molecule type" value="Genomic_DNA"/>
</dbReference>
<dbReference type="InterPro" id="IPR007354">
    <property type="entry name" value="CruF-like"/>
</dbReference>
<dbReference type="Pfam" id="PF04240">
    <property type="entry name" value="Caroten_synth"/>
    <property type="match status" value="1"/>
</dbReference>
<evidence type="ECO:0000256" key="1">
    <source>
        <dbReference type="SAM" id="Phobius"/>
    </source>
</evidence>
<feature type="transmembrane region" description="Helical" evidence="1">
    <location>
        <begin position="237"/>
        <end position="264"/>
    </location>
</feature>
<dbReference type="PANTHER" id="PTHR39419:SF1">
    <property type="entry name" value="SLL0814 PROTEIN"/>
    <property type="match status" value="1"/>
</dbReference>
<keyword evidence="1" id="KW-0472">Membrane</keyword>
<keyword evidence="3" id="KW-1185">Reference proteome</keyword>
<comment type="caution">
    <text evidence="2">The sequence shown here is derived from an EMBL/GenBank/DDBJ whole genome shotgun (WGS) entry which is preliminary data.</text>
</comment>
<reference evidence="2 3" key="1">
    <citation type="submission" date="2019-03" db="EMBL/GenBank/DDBJ databases">
        <title>Arthrobacter sp. nov., an bacterium isolated from biocrust in Mu Us Desert.</title>
        <authorList>
            <person name="Lixiong L."/>
        </authorList>
    </citation>
    <scope>NUCLEOTIDE SEQUENCE [LARGE SCALE GENOMIC DNA]</scope>
    <source>
        <strain evidence="2 3">SLN-3</strain>
    </source>
</reference>
<proteinExistence type="predicted"/>
<feature type="transmembrane region" description="Helical" evidence="1">
    <location>
        <begin position="195"/>
        <end position="216"/>
    </location>
</feature>
<sequence length="283" mass="29888">MIFNVTDIQRHRHGGPTCKDGQVPHPARTRRFPPLLAAACLFLLVSGYFVVRFPDTPGADTASYFFNLLIALPAFVALVRQLGPARAAAALAAVSVFGYLIEGVGVATGFPYGDFSYGDPLGPKAFGLVPFLLPLSYVPLVIGTVAVFAGRWTALRTIAASAVLLVLVDGVLDPGAVSLRFWIWADGGPYYGVPLSNYAGWLLSGLCAAALLTLLGGRRLTRRPVRPGLLDSLLLSLSFWLGVSIFSALVFPAVLAAALLAFVVRHRIALAAAPTPAPAARHA</sequence>
<feature type="transmembrane region" description="Helical" evidence="1">
    <location>
        <begin position="32"/>
        <end position="50"/>
    </location>
</feature>